<organism evidence="5 6">
    <name type="scientific">Pandoraea iniqua</name>
    <dbReference type="NCBI Taxonomy" id="2508288"/>
    <lineage>
        <taxon>Bacteria</taxon>
        <taxon>Pseudomonadati</taxon>
        <taxon>Pseudomonadota</taxon>
        <taxon>Betaproteobacteria</taxon>
        <taxon>Burkholderiales</taxon>
        <taxon>Burkholderiaceae</taxon>
        <taxon>Pandoraea</taxon>
    </lineage>
</organism>
<accession>A0A5E4TDD1</accession>
<evidence type="ECO:0000313" key="6">
    <source>
        <dbReference type="Proteomes" id="UP000333828"/>
    </source>
</evidence>
<dbReference type="AlphaFoldDB" id="A0A5E4TDD1"/>
<gene>
    <name evidence="5" type="primary">fpvA_2</name>
    <name evidence="5" type="ORF">PIN31115_01351</name>
</gene>
<reference evidence="5 6" key="1">
    <citation type="submission" date="2019-08" db="EMBL/GenBank/DDBJ databases">
        <authorList>
            <person name="Peeters C."/>
        </authorList>
    </citation>
    <scope>NUCLEOTIDE SEQUENCE [LARGE SCALE GENOMIC DNA]</scope>
    <source>
        <strain evidence="5 6">LMG 31115</strain>
    </source>
</reference>
<dbReference type="Proteomes" id="UP000333828">
    <property type="component" value="Unassembled WGS sequence"/>
</dbReference>
<keyword evidence="1" id="KW-0813">Transport</keyword>
<keyword evidence="2" id="KW-0472">Membrane</keyword>
<dbReference type="InterPro" id="IPR011662">
    <property type="entry name" value="Secretin/TonB_short_N"/>
</dbReference>
<keyword evidence="6" id="KW-1185">Reference proteome</keyword>
<dbReference type="Gene3D" id="3.55.50.30">
    <property type="match status" value="1"/>
</dbReference>
<evidence type="ECO:0000313" key="5">
    <source>
        <dbReference type="EMBL" id="VVD85787.1"/>
    </source>
</evidence>
<keyword evidence="5" id="KW-0675">Receptor</keyword>
<proteinExistence type="predicted"/>
<dbReference type="EMBL" id="CABPSI010000001">
    <property type="protein sequence ID" value="VVD85787.1"/>
    <property type="molecule type" value="Genomic_DNA"/>
</dbReference>
<evidence type="ECO:0000256" key="1">
    <source>
        <dbReference type="ARBA" id="ARBA00022448"/>
    </source>
</evidence>
<dbReference type="RefSeq" id="WP_150683347.1">
    <property type="nucleotide sequence ID" value="NZ_CABPSI010000001.1"/>
</dbReference>
<name>A0A5E4TDD1_9BURK</name>
<evidence type="ECO:0000256" key="3">
    <source>
        <dbReference type="ARBA" id="ARBA00023237"/>
    </source>
</evidence>
<keyword evidence="3" id="KW-0998">Cell outer membrane</keyword>
<feature type="domain" description="Secretin/TonB short N-terminal" evidence="4">
    <location>
        <begin position="64"/>
        <end position="115"/>
    </location>
</feature>
<dbReference type="SMART" id="SM00965">
    <property type="entry name" value="STN"/>
    <property type="match status" value="1"/>
</dbReference>
<dbReference type="SUPFAM" id="SSF74653">
    <property type="entry name" value="TolA/TonB C-terminal domain"/>
    <property type="match status" value="1"/>
</dbReference>
<evidence type="ECO:0000256" key="2">
    <source>
        <dbReference type="ARBA" id="ARBA00023136"/>
    </source>
</evidence>
<sequence length="239" mass="25129">MIATARSPRLRFAAASVLAGWLLGGMFSMALECAVAAPLQAQSFDLPELPLKDALARFDALTRMSVFYPSALVEGRRSHAVSGIYSPGEALNELLEGTGVMAEATAQNAFVLAPLGRAGADAQGEIDRSAARAATDYHARLQGKVLQALCAVPSLSPGEYRLAMTVQVGPNARVAQVRLLDTTGDGRRDAAILRRLQGLDVGSAPADTSRPFVLLLVSADCQANQPTCVHSPCQAATER</sequence>
<evidence type="ECO:0000259" key="4">
    <source>
        <dbReference type="SMART" id="SM00965"/>
    </source>
</evidence>
<dbReference type="Pfam" id="PF07660">
    <property type="entry name" value="STN"/>
    <property type="match status" value="1"/>
</dbReference>
<protein>
    <submittedName>
        <fullName evidence="5">Ferripyoverdine receptor</fullName>
    </submittedName>
</protein>
<dbReference type="GO" id="GO:0019867">
    <property type="term" value="C:outer membrane"/>
    <property type="evidence" value="ECO:0007669"/>
    <property type="project" value="InterPro"/>
</dbReference>